<evidence type="ECO:0000256" key="5">
    <source>
        <dbReference type="ARBA" id="ARBA00022857"/>
    </source>
</evidence>
<keyword evidence="5" id="KW-0521">NADP</keyword>
<dbReference type="Pfam" id="PF13460">
    <property type="entry name" value="NAD_binding_10"/>
    <property type="match status" value="1"/>
</dbReference>
<feature type="domain" description="NAD(P)-binding" evidence="11">
    <location>
        <begin position="58"/>
        <end position="203"/>
    </location>
</feature>
<feature type="signal peptide" evidence="10">
    <location>
        <begin position="1"/>
        <end position="17"/>
    </location>
</feature>
<gene>
    <name evidence="13" type="ORF">H671_3g10108</name>
</gene>
<keyword evidence="7" id="KW-1015">Disulfide bond</keyword>
<sequence>MPGLSALGAVGAALVVSMFLQQRGDEGPGAGPSMADKEALPKLREDFRMQNKSVFILGASGETGKILLKEILGQNLFSKVTLIGRRKLTFEEEAYKNVNQEVVDFEKLDDYASAFQGHDVGFCCLGTTRRKAGADGFVRVDRDYVLKSAELAKAGGCKHFNLLSSKGADKSSSFLYLQVKGEVEAKVEELKFDRFSVFRPGVLLCDRQESRPGEWLVRKFFGSLPVSWASGYSVPVVTVVRAMLNNLVSPSSGQMELLENKAILHLGKDSDVPKLLFSSAEETFSHCKLEHQFNIDSMVHKHGLEFYGYIKLINFIRLKNPTVEYMNSIYNPVPWEKDEYLKPVLEDDLLLQFDVEDLYEPVATPFSYPNGLSENTTVVEKLKHMEARALSAEAALARAREDLQKMKQFAQDFVMNVDVRTCSSTTAIADLQEDEDGVYFSSYGHYGIHEEMLKDKVRTESYRDFIYQNPHIFKDK</sequence>
<keyword evidence="3" id="KW-0963">Cytoplasm</keyword>
<accession>A0A061IB05</accession>
<dbReference type="Gene3D" id="3.40.50.720">
    <property type="entry name" value="NAD(P)-binding Rossmann-like Domain"/>
    <property type="match status" value="1"/>
</dbReference>
<feature type="chain" id="PRO_5005156987" description="Protein HTATIP2" evidence="10">
    <location>
        <begin position="18"/>
        <end position="476"/>
    </location>
</feature>
<keyword evidence="10" id="KW-0732">Signal</keyword>
<dbReference type="PANTHER" id="PTHR14097:SF7">
    <property type="entry name" value="OXIDOREDUCTASE HTATIP2"/>
    <property type="match status" value="1"/>
</dbReference>
<organism evidence="13 14">
    <name type="scientific">Cricetulus griseus</name>
    <name type="common">Chinese hamster</name>
    <name type="synonym">Cricetulus barabensis griseus</name>
    <dbReference type="NCBI Taxonomy" id="10029"/>
    <lineage>
        <taxon>Eukaryota</taxon>
        <taxon>Metazoa</taxon>
        <taxon>Chordata</taxon>
        <taxon>Craniata</taxon>
        <taxon>Vertebrata</taxon>
        <taxon>Euteleostomi</taxon>
        <taxon>Mammalia</taxon>
        <taxon>Eutheria</taxon>
        <taxon>Euarchontoglires</taxon>
        <taxon>Glires</taxon>
        <taxon>Rodentia</taxon>
        <taxon>Myomorpha</taxon>
        <taxon>Muroidea</taxon>
        <taxon>Cricetidae</taxon>
        <taxon>Cricetinae</taxon>
        <taxon>Cricetulus</taxon>
    </lineage>
</organism>
<dbReference type="GO" id="GO:0005737">
    <property type="term" value="C:cytoplasm"/>
    <property type="evidence" value="ECO:0007669"/>
    <property type="project" value="UniProtKB-SubCell"/>
</dbReference>
<comment type="subcellular location">
    <subcellularLocation>
        <location evidence="1">Cytoplasm</location>
    </subcellularLocation>
</comment>
<name>A0A061IB05_CRIGR</name>
<evidence type="ECO:0000256" key="1">
    <source>
        <dbReference type="ARBA" id="ARBA00004496"/>
    </source>
</evidence>
<feature type="domain" description="Protein arginine N-methyltransferase 3-like C2H2 zinc finger" evidence="12">
    <location>
        <begin position="298"/>
        <end position="343"/>
    </location>
</feature>
<protein>
    <recommendedName>
        <fullName evidence="9">Protein HTATIP2</fullName>
        <ecNumber evidence="2">2.1.1.319</ecNumber>
    </recommendedName>
</protein>
<evidence type="ECO:0000313" key="13">
    <source>
        <dbReference type="EMBL" id="ERE78768.1"/>
    </source>
</evidence>
<dbReference type="InterPro" id="IPR029063">
    <property type="entry name" value="SAM-dependent_MTases_sf"/>
</dbReference>
<evidence type="ECO:0000256" key="4">
    <source>
        <dbReference type="ARBA" id="ARBA00022845"/>
    </source>
</evidence>
<evidence type="ECO:0000313" key="14">
    <source>
        <dbReference type="Proteomes" id="UP000030759"/>
    </source>
</evidence>
<dbReference type="GO" id="GO:0006417">
    <property type="term" value="P:regulation of translation"/>
    <property type="evidence" value="ECO:0007669"/>
    <property type="project" value="UniProtKB-KW"/>
</dbReference>
<dbReference type="GO" id="GO:0051170">
    <property type="term" value="P:import into nucleus"/>
    <property type="evidence" value="ECO:0007669"/>
    <property type="project" value="TreeGrafter"/>
</dbReference>
<evidence type="ECO:0000256" key="6">
    <source>
        <dbReference type="ARBA" id="ARBA00022990"/>
    </source>
</evidence>
<comment type="subunit">
    <text evidence="8">Monomer. Forms homodimers during oxidative stress. Interacts (via N-terminus) with elongation factor EEF1A1 (via middle-region); the interaction is direct and competes with EEF1A1 binding to guanyl-nucleotide exchange factor EEF1B2, thereby inhibiting GDP for GTP exchange and reactivation of EEF1A1. Interacts with nuclear transport receptors XPO4, IPO5/RANBP5, IPO7, IPO9 and KPNB1 as well as GCN1L1/GCN1 and LRPPRC probably through their HEAT repeats. Binds NCOA5/CIA.</text>
</comment>
<dbReference type="EC" id="2.1.1.319" evidence="2"/>
<dbReference type="PANTHER" id="PTHR14097">
    <property type="entry name" value="OXIDOREDUCTASE HTATIP2"/>
    <property type="match status" value="1"/>
</dbReference>
<dbReference type="InterPro" id="IPR049482">
    <property type="entry name" value="ANM3-like_C2H2_Zf"/>
</dbReference>
<dbReference type="CDD" id="cd05250">
    <property type="entry name" value="CC3_like_SDR_a"/>
    <property type="match status" value="1"/>
</dbReference>
<keyword evidence="6" id="KW-0007">Acetylation</keyword>
<dbReference type="InterPro" id="IPR036291">
    <property type="entry name" value="NAD(P)-bd_dom_sf"/>
</dbReference>
<evidence type="ECO:0000256" key="3">
    <source>
        <dbReference type="ARBA" id="ARBA00022490"/>
    </source>
</evidence>
<reference evidence="14" key="1">
    <citation type="journal article" date="2013" name="Nat. Biotechnol.">
        <title>Chinese hamster genome sequenced from sorted chromosomes.</title>
        <authorList>
            <person name="Brinkrolf K."/>
            <person name="Rupp O."/>
            <person name="Laux H."/>
            <person name="Kollin F."/>
            <person name="Ernst W."/>
            <person name="Linke B."/>
            <person name="Kofler R."/>
            <person name="Romand S."/>
            <person name="Hesse F."/>
            <person name="Budach W.E."/>
            <person name="Galosy S."/>
            <person name="Muller D."/>
            <person name="Noll T."/>
            <person name="Wienberg J."/>
            <person name="Jostock T."/>
            <person name="Leonard M."/>
            <person name="Grillari J."/>
            <person name="Tauch A."/>
            <person name="Goesmann A."/>
            <person name="Helk B."/>
            <person name="Mott J.E."/>
            <person name="Puhler A."/>
            <person name="Borth N."/>
        </authorList>
    </citation>
    <scope>NUCLEOTIDE SEQUENCE [LARGE SCALE GENOMIC DNA]</scope>
    <source>
        <strain evidence="14">17A/GY</strain>
    </source>
</reference>
<dbReference type="SUPFAM" id="SSF57667">
    <property type="entry name" value="beta-beta-alpha zinc fingers"/>
    <property type="match status" value="1"/>
</dbReference>
<dbReference type="FunFam" id="3.40.50.720:FF:000271">
    <property type="entry name" value="oxidoreductase HTATIP2 isoform X1"/>
    <property type="match status" value="1"/>
</dbReference>
<evidence type="ECO:0000256" key="2">
    <source>
        <dbReference type="ARBA" id="ARBA00011925"/>
    </source>
</evidence>
<dbReference type="SUPFAM" id="SSF51735">
    <property type="entry name" value="NAD(P)-binding Rossmann-fold domains"/>
    <property type="match status" value="1"/>
</dbReference>
<evidence type="ECO:0000256" key="10">
    <source>
        <dbReference type="SAM" id="SignalP"/>
    </source>
</evidence>
<keyword evidence="13" id="KW-0560">Oxidoreductase</keyword>
<evidence type="ECO:0000259" key="11">
    <source>
        <dbReference type="Pfam" id="PF13460"/>
    </source>
</evidence>
<dbReference type="EMBL" id="KE673002">
    <property type="protein sequence ID" value="ERE78768.1"/>
    <property type="molecule type" value="Genomic_DNA"/>
</dbReference>
<proteinExistence type="predicted"/>
<evidence type="ECO:0000259" key="12">
    <source>
        <dbReference type="Pfam" id="PF21137"/>
    </source>
</evidence>
<dbReference type="Pfam" id="PF21137">
    <property type="entry name" value="ANM3_C2H2_Zf"/>
    <property type="match status" value="1"/>
</dbReference>
<keyword evidence="4" id="KW-0810">Translation regulation</keyword>
<dbReference type="AlphaFoldDB" id="A0A061IB05"/>
<dbReference type="Proteomes" id="UP000030759">
    <property type="component" value="Unassembled WGS sequence"/>
</dbReference>
<feature type="non-terminal residue" evidence="13">
    <location>
        <position position="476"/>
    </location>
</feature>
<dbReference type="InterPro" id="IPR016040">
    <property type="entry name" value="NAD(P)-bd_dom"/>
</dbReference>
<evidence type="ECO:0000256" key="9">
    <source>
        <dbReference type="ARBA" id="ARBA00093604"/>
    </source>
</evidence>
<evidence type="ECO:0000256" key="7">
    <source>
        <dbReference type="ARBA" id="ARBA00023157"/>
    </source>
</evidence>
<dbReference type="GO" id="GO:0035242">
    <property type="term" value="F:protein-arginine omega-N asymmetric methyltransferase activity"/>
    <property type="evidence" value="ECO:0007669"/>
    <property type="project" value="UniProtKB-EC"/>
</dbReference>
<dbReference type="GO" id="GO:0016491">
    <property type="term" value="F:oxidoreductase activity"/>
    <property type="evidence" value="ECO:0007669"/>
    <property type="project" value="UniProtKB-KW"/>
</dbReference>
<dbReference type="InterPro" id="IPR036236">
    <property type="entry name" value="Znf_C2H2_sf"/>
</dbReference>
<evidence type="ECO:0000256" key="8">
    <source>
        <dbReference type="ARBA" id="ARBA00093483"/>
    </source>
</evidence>
<dbReference type="Gene3D" id="3.40.50.150">
    <property type="entry name" value="Vaccinia Virus protein VP39"/>
    <property type="match status" value="1"/>
</dbReference>